<evidence type="ECO:0000313" key="3">
    <source>
        <dbReference type="RefSeq" id="XP_016461011.1"/>
    </source>
</evidence>
<dbReference type="Proteomes" id="UP000790787">
    <property type="component" value="Chromosome 4"/>
</dbReference>
<dbReference type="RefSeq" id="XP_016461011.1">
    <property type="nucleotide sequence ID" value="XM_016605525.1"/>
</dbReference>
<organism evidence="2 3">
    <name type="scientific">Nicotiana tabacum</name>
    <name type="common">Common tobacco</name>
    <dbReference type="NCBI Taxonomy" id="4097"/>
    <lineage>
        <taxon>Eukaryota</taxon>
        <taxon>Viridiplantae</taxon>
        <taxon>Streptophyta</taxon>
        <taxon>Embryophyta</taxon>
        <taxon>Tracheophyta</taxon>
        <taxon>Spermatophyta</taxon>
        <taxon>Magnoliopsida</taxon>
        <taxon>eudicotyledons</taxon>
        <taxon>Gunneridae</taxon>
        <taxon>Pentapetalae</taxon>
        <taxon>asterids</taxon>
        <taxon>lamiids</taxon>
        <taxon>Solanales</taxon>
        <taxon>Solanaceae</taxon>
        <taxon>Nicotianoideae</taxon>
        <taxon>Nicotianeae</taxon>
        <taxon>Nicotiana</taxon>
    </lineage>
</organism>
<sequence>MGSPSSVTDGFVEFSLDSAHPFYVHSSDSPSSQLVAIPFNGTGFVHRRSSMLTSLSAKNKLGLVTGKVPQPSPNSPYYPYWERCNDMVKAWITNSLTREIAGSVMCLNTAREVWSDINEKFGQSNGSKYIQIQRKISSNSQGSSDIATYFTRMRALWD</sequence>
<proteinExistence type="predicted"/>
<dbReference type="InterPro" id="IPR029472">
    <property type="entry name" value="Copia-like_N"/>
</dbReference>
<dbReference type="Pfam" id="PF14244">
    <property type="entry name" value="Retrotran_gag_3"/>
    <property type="match status" value="1"/>
</dbReference>
<gene>
    <name evidence="3" type="primary">LOC107784397</name>
</gene>
<dbReference type="OrthoDB" id="1302671at2759"/>
<dbReference type="OMA" id="DSAMEIW"/>
<evidence type="ECO:0000313" key="2">
    <source>
        <dbReference type="Proteomes" id="UP000790787"/>
    </source>
</evidence>
<dbReference type="PANTHER" id="PTHR37610">
    <property type="entry name" value="CCHC-TYPE DOMAIN-CONTAINING PROTEIN"/>
    <property type="match status" value="1"/>
</dbReference>
<dbReference type="AlphaFoldDB" id="A0A1S3Z9C0"/>
<reference evidence="2" key="1">
    <citation type="journal article" date="2014" name="Nat. Commun.">
        <title>The tobacco genome sequence and its comparison with those of tomato and potato.</title>
        <authorList>
            <person name="Sierro N."/>
            <person name="Battey J.N."/>
            <person name="Ouadi S."/>
            <person name="Bakaher N."/>
            <person name="Bovet L."/>
            <person name="Willig A."/>
            <person name="Goepfert S."/>
            <person name="Peitsch M.C."/>
            <person name="Ivanov N.V."/>
        </authorList>
    </citation>
    <scope>NUCLEOTIDE SEQUENCE [LARGE SCALE GENOMIC DNA]</scope>
</reference>
<reference evidence="3" key="2">
    <citation type="submission" date="2025-08" db="UniProtKB">
        <authorList>
            <consortium name="RefSeq"/>
        </authorList>
    </citation>
    <scope>IDENTIFICATION</scope>
    <source>
        <tissue evidence="3">Leaf</tissue>
    </source>
</reference>
<keyword evidence="2" id="KW-1185">Reference proteome</keyword>
<dbReference type="GeneID" id="107784397"/>
<dbReference type="KEGG" id="nta:107784397"/>
<evidence type="ECO:0000259" key="1">
    <source>
        <dbReference type="Pfam" id="PF14244"/>
    </source>
</evidence>
<feature type="domain" description="Retrotransposon Copia-like N-terminal" evidence="1">
    <location>
        <begin position="25"/>
        <end position="71"/>
    </location>
</feature>
<protein>
    <submittedName>
        <fullName evidence="3">Uncharacterized protein LOC107784397</fullName>
    </submittedName>
</protein>
<dbReference type="PANTHER" id="PTHR37610:SF58">
    <property type="entry name" value="PEPTIDASE C1A PAPAIN C-TERMINAL DOMAIN-CONTAINING PROTEIN"/>
    <property type="match status" value="1"/>
</dbReference>
<accession>A0A1S3Z9C0</accession>
<dbReference type="PaxDb" id="4097-A0A1S3Z9C0"/>
<name>A0A1S3Z9C0_TOBAC</name>